<dbReference type="CDD" id="cd05403">
    <property type="entry name" value="NT_KNTase_like"/>
    <property type="match status" value="1"/>
</dbReference>
<evidence type="ECO:0000259" key="1">
    <source>
        <dbReference type="Pfam" id="PF18765"/>
    </source>
</evidence>
<comment type="caution">
    <text evidence="2">The sequence shown here is derived from an EMBL/GenBank/DDBJ whole genome shotgun (WGS) entry which is preliminary data.</text>
</comment>
<dbReference type="Proteomes" id="UP001257914">
    <property type="component" value="Unassembled WGS sequence"/>
</dbReference>
<dbReference type="SUPFAM" id="SSF81301">
    <property type="entry name" value="Nucleotidyltransferase"/>
    <property type="match status" value="1"/>
</dbReference>
<organism evidence="2 3">
    <name type="scientific">Psychrosphaera aquimarina</name>
    <dbReference type="NCBI Taxonomy" id="2044854"/>
    <lineage>
        <taxon>Bacteria</taxon>
        <taxon>Pseudomonadati</taxon>
        <taxon>Pseudomonadota</taxon>
        <taxon>Gammaproteobacteria</taxon>
        <taxon>Alteromonadales</taxon>
        <taxon>Pseudoalteromonadaceae</taxon>
        <taxon>Psychrosphaera</taxon>
    </lineage>
</organism>
<dbReference type="InterPro" id="IPR043519">
    <property type="entry name" value="NT_sf"/>
</dbReference>
<accession>A0ABU3R4F4</accession>
<evidence type="ECO:0000313" key="2">
    <source>
        <dbReference type="EMBL" id="MDU0114555.1"/>
    </source>
</evidence>
<dbReference type="EMBL" id="JAWCUA010000010">
    <property type="protein sequence ID" value="MDU0114555.1"/>
    <property type="molecule type" value="Genomic_DNA"/>
</dbReference>
<keyword evidence="3" id="KW-1185">Reference proteome</keyword>
<dbReference type="InterPro" id="IPR052930">
    <property type="entry name" value="TA_antitoxin_MntA"/>
</dbReference>
<dbReference type="Pfam" id="PF18765">
    <property type="entry name" value="Polbeta"/>
    <property type="match status" value="1"/>
</dbReference>
<dbReference type="NCBIfam" id="NF047752">
    <property type="entry name" value="MntA_antitoxin"/>
    <property type="match status" value="1"/>
</dbReference>
<gene>
    <name evidence="2" type="ORF">RT723_16470</name>
</gene>
<sequence>MPKDKTLEKIVTLTKDNDAIQAVWLYGSRARGLASDNSDYDLAILFKEHINEPLTNRIRVEELSNNLSSQVDQEVNLIDISMAPLPLAMTVVTDNYLLLDKSAWLRMRCEQSIMSKWELDYQYNKVRYA</sequence>
<reference evidence="2 3" key="1">
    <citation type="submission" date="2023-10" db="EMBL/GenBank/DDBJ databases">
        <title>Psychrosphaera aquimaarina strain SW33 isolated from seawater.</title>
        <authorList>
            <person name="Bayburt H."/>
            <person name="Kim J.M."/>
            <person name="Choi B.J."/>
            <person name="Jeon C.O."/>
        </authorList>
    </citation>
    <scope>NUCLEOTIDE SEQUENCE [LARGE SCALE GENOMIC DNA]</scope>
    <source>
        <strain evidence="2 3">KCTC 52743</strain>
    </source>
</reference>
<protein>
    <submittedName>
        <fullName evidence="2">Nucleotidyltransferase domain-containing protein</fullName>
    </submittedName>
</protein>
<dbReference type="PANTHER" id="PTHR43852:SF3">
    <property type="entry name" value="NUCLEOTIDYLTRANSFERASE"/>
    <property type="match status" value="1"/>
</dbReference>
<proteinExistence type="predicted"/>
<dbReference type="RefSeq" id="WP_315948228.1">
    <property type="nucleotide sequence ID" value="NZ_JAWCUA010000010.1"/>
</dbReference>
<dbReference type="InterPro" id="IPR041633">
    <property type="entry name" value="Polbeta"/>
</dbReference>
<feature type="domain" description="Polymerase beta nucleotidyltransferase" evidence="1">
    <location>
        <begin position="8"/>
        <end position="102"/>
    </location>
</feature>
<name>A0ABU3R4F4_9GAMM</name>
<evidence type="ECO:0000313" key="3">
    <source>
        <dbReference type="Proteomes" id="UP001257914"/>
    </source>
</evidence>
<dbReference type="Gene3D" id="3.30.460.10">
    <property type="entry name" value="Beta Polymerase, domain 2"/>
    <property type="match status" value="1"/>
</dbReference>
<dbReference type="PANTHER" id="PTHR43852">
    <property type="entry name" value="NUCLEOTIDYLTRANSFERASE"/>
    <property type="match status" value="1"/>
</dbReference>